<dbReference type="PANTHER" id="PTHR21974:SF2">
    <property type="entry name" value="RE15880P"/>
    <property type="match status" value="1"/>
</dbReference>
<evidence type="ECO:0000256" key="2">
    <source>
        <dbReference type="SAM" id="MobiDB-lite"/>
    </source>
</evidence>
<evidence type="ECO:0000313" key="4">
    <source>
        <dbReference type="Proteomes" id="UP001307849"/>
    </source>
</evidence>
<gene>
    <name evidence="3" type="ORF">TWF506_001059</name>
</gene>
<dbReference type="Proteomes" id="UP001307849">
    <property type="component" value="Unassembled WGS sequence"/>
</dbReference>
<name>A0AAN8RY60_9PEZI</name>
<protein>
    <submittedName>
        <fullName evidence="3">Uncharacterized protein</fullName>
    </submittedName>
</protein>
<evidence type="ECO:0000256" key="1">
    <source>
        <dbReference type="SAM" id="Coils"/>
    </source>
</evidence>
<proteinExistence type="predicted"/>
<evidence type="ECO:0000313" key="3">
    <source>
        <dbReference type="EMBL" id="KAK6520816.1"/>
    </source>
</evidence>
<feature type="coiled-coil region" evidence="1">
    <location>
        <begin position="136"/>
        <end position="177"/>
    </location>
</feature>
<accession>A0AAN8RY60</accession>
<reference evidence="3 4" key="1">
    <citation type="submission" date="2019-10" db="EMBL/GenBank/DDBJ databases">
        <authorList>
            <person name="Palmer J.M."/>
        </authorList>
    </citation>
    <scope>NUCLEOTIDE SEQUENCE [LARGE SCALE GENOMIC DNA]</scope>
    <source>
        <strain evidence="3 4">TWF506</strain>
    </source>
</reference>
<dbReference type="EMBL" id="JAVHJM010000001">
    <property type="protein sequence ID" value="KAK6520816.1"/>
    <property type="molecule type" value="Genomic_DNA"/>
</dbReference>
<feature type="region of interest" description="Disordered" evidence="2">
    <location>
        <begin position="400"/>
        <end position="419"/>
    </location>
</feature>
<comment type="caution">
    <text evidence="3">The sequence shown here is derived from an EMBL/GenBank/DDBJ whole genome shotgun (WGS) entry which is preliminary data.</text>
</comment>
<feature type="coiled-coil region" evidence="1">
    <location>
        <begin position="75"/>
        <end position="102"/>
    </location>
</feature>
<dbReference type="PANTHER" id="PTHR21974">
    <property type="entry name" value="RE15880P"/>
    <property type="match status" value="1"/>
</dbReference>
<sequence length="419" mass="47452">MIFPPSYGESVPVPRFRTRPYTYETSSTPINTDVCTFTSTEIAMADIRTRILEAADAHISLISQMSDLEHAPFTLEQQSKYLDDLKKTLASLKTELEKLRKLTSKERKGHQDLRDSFARRYAHKLTGRSEKFVSKIEKEEREYLDALHNERAAEEKERYLEETIAETENRVAELTTQTNHYVNLKEQSEQLYKKVFDGPTPEFPEEDQMEVAVQHAKEFFAEAQSRCNKDQEAEKLMFKAEKSVARAVKFCDEALSASSWDVWGGGTVADMIERDNLSKAKSTVSQAQMLLGQATDLQDAIGPFDTVKVAGGHTTEIFLDNPVSDYEFHKKVKETYVQMRLLHQKVQLELQGQRGRALDSKNNLEDAKAQLAAARGELEKVRREVFERVTGISCSAGTPPAYDAMDSPPALDPEEILVA</sequence>
<keyword evidence="4" id="KW-1185">Reference proteome</keyword>
<keyword evidence="1" id="KW-0175">Coiled coil</keyword>
<feature type="coiled-coil region" evidence="1">
    <location>
        <begin position="357"/>
        <end position="384"/>
    </location>
</feature>
<organism evidence="3 4">
    <name type="scientific">Arthrobotrys conoides</name>
    <dbReference type="NCBI Taxonomy" id="74498"/>
    <lineage>
        <taxon>Eukaryota</taxon>
        <taxon>Fungi</taxon>
        <taxon>Dikarya</taxon>
        <taxon>Ascomycota</taxon>
        <taxon>Pezizomycotina</taxon>
        <taxon>Orbiliomycetes</taxon>
        <taxon>Orbiliales</taxon>
        <taxon>Orbiliaceae</taxon>
        <taxon>Arthrobotrys</taxon>
    </lineage>
</organism>
<dbReference type="AlphaFoldDB" id="A0AAN8RY60"/>